<protein>
    <submittedName>
        <fullName evidence="1">Uncharacterized protein</fullName>
    </submittedName>
</protein>
<evidence type="ECO:0000313" key="1">
    <source>
        <dbReference type="EMBL" id="GFQ98008.1"/>
    </source>
</evidence>
<organism evidence="1 2">
    <name type="scientific">Trichonephila clavata</name>
    <name type="common">Joro spider</name>
    <name type="synonym">Nephila clavata</name>
    <dbReference type="NCBI Taxonomy" id="2740835"/>
    <lineage>
        <taxon>Eukaryota</taxon>
        <taxon>Metazoa</taxon>
        <taxon>Ecdysozoa</taxon>
        <taxon>Arthropoda</taxon>
        <taxon>Chelicerata</taxon>
        <taxon>Arachnida</taxon>
        <taxon>Araneae</taxon>
        <taxon>Araneomorphae</taxon>
        <taxon>Entelegynae</taxon>
        <taxon>Araneoidea</taxon>
        <taxon>Nephilidae</taxon>
        <taxon>Trichonephila</taxon>
    </lineage>
</organism>
<proteinExistence type="predicted"/>
<reference evidence="1" key="1">
    <citation type="submission" date="2020-07" db="EMBL/GenBank/DDBJ databases">
        <title>Multicomponent nature underlies the extraordinary mechanical properties of spider dragline silk.</title>
        <authorList>
            <person name="Kono N."/>
            <person name="Nakamura H."/>
            <person name="Mori M."/>
            <person name="Yoshida Y."/>
            <person name="Ohtoshi R."/>
            <person name="Malay A.D."/>
            <person name="Moran D.A.P."/>
            <person name="Tomita M."/>
            <person name="Numata K."/>
            <person name="Arakawa K."/>
        </authorList>
    </citation>
    <scope>NUCLEOTIDE SEQUENCE</scope>
</reference>
<accession>A0A8X6H848</accession>
<keyword evidence="2" id="KW-1185">Reference proteome</keyword>
<gene>
    <name evidence="1" type="ORF">TNCT_219621</name>
</gene>
<dbReference type="AlphaFoldDB" id="A0A8X6H848"/>
<comment type="caution">
    <text evidence="1">The sequence shown here is derived from an EMBL/GenBank/DDBJ whole genome shotgun (WGS) entry which is preliminary data.</text>
</comment>
<evidence type="ECO:0000313" key="2">
    <source>
        <dbReference type="Proteomes" id="UP000887116"/>
    </source>
</evidence>
<sequence length="95" mass="11095">MMDESCGVRSGLLNGRGSKRYQGISGILVLDKIYPTLTEWRPFRSSRSASITFLCMIDWLMRNKMNWFRSESITWKLRRIIIGSLGLCRWGETQM</sequence>
<dbReference type="EMBL" id="BMAO01014917">
    <property type="protein sequence ID" value="GFQ98008.1"/>
    <property type="molecule type" value="Genomic_DNA"/>
</dbReference>
<dbReference type="Proteomes" id="UP000887116">
    <property type="component" value="Unassembled WGS sequence"/>
</dbReference>
<name>A0A8X6H848_TRICU</name>